<gene>
    <name evidence="5" type="ORF">ACFQL9_02740</name>
</gene>
<dbReference type="SUPFAM" id="SSF56024">
    <property type="entry name" value="Phospholipase D/nuclease"/>
    <property type="match status" value="1"/>
</dbReference>
<evidence type="ECO:0000256" key="2">
    <source>
        <dbReference type="SAM" id="MobiDB-lite"/>
    </source>
</evidence>
<dbReference type="AlphaFoldDB" id="A0ABD5WC55"/>
<comment type="similarity">
    <text evidence="1">Belongs to the transcriptional regulator TrmB family.</text>
</comment>
<evidence type="ECO:0000313" key="5">
    <source>
        <dbReference type="EMBL" id="MFC7068544.1"/>
    </source>
</evidence>
<dbReference type="EMBL" id="JBHTAH010000002">
    <property type="protein sequence ID" value="MFC7068544.1"/>
    <property type="molecule type" value="Genomic_DNA"/>
</dbReference>
<evidence type="ECO:0000256" key="1">
    <source>
        <dbReference type="ARBA" id="ARBA00007287"/>
    </source>
</evidence>
<dbReference type="SUPFAM" id="SSF159071">
    <property type="entry name" value="TrmB C-terminal domain-like"/>
    <property type="match status" value="1"/>
</dbReference>
<evidence type="ECO:0000313" key="6">
    <source>
        <dbReference type="Proteomes" id="UP001596461"/>
    </source>
</evidence>
<feature type="domain" description="Transcription regulator TrmB N-terminal" evidence="3">
    <location>
        <begin position="23"/>
        <end position="88"/>
    </location>
</feature>
<dbReference type="InterPro" id="IPR002831">
    <property type="entry name" value="Tscrpt_reg_TrmB_N"/>
</dbReference>
<comment type="caution">
    <text evidence="5">The sequence shown here is derived from an EMBL/GenBank/DDBJ whole genome shotgun (WGS) entry which is preliminary data.</text>
</comment>
<feature type="region of interest" description="Disordered" evidence="2">
    <location>
        <begin position="361"/>
        <end position="384"/>
    </location>
</feature>
<evidence type="ECO:0000259" key="3">
    <source>
        <dbReference type="Pfam" id="PF01978"/>
    </source>
</evidence>
<name>A0ABD5WC55_9EURY</name>
<dbReference type="PANTHER" id="PTHR34293">
    <property type="entry name" value="HTH-TYPE TRANSCRIPTIONAL REGULATOR TRMBL2"/>
    <property type="match status" value="1"/>
</dbReference>
<dbReference type="Proteomes" id="UP001596461">
    <property type="component" value="Unassembled WGS sequence"/>
</dbReference>
<dbReference type="InterPro" id="IPR036388">
    <property type="entry name" value="WH-like_DNA-bd_sf"/>
</dbReference>
<sequence>MTPDPGDRTDPAAAGEVDVERLLKRFGLSDKEVDTYLTLLDHGEAKASTVAEAAGVSKRYVYSACEELETRGFVTVNDHLTPTTIRANAPEEVVERLAGDARSMRPALEARFSRAEATEEPFEVVKSRVTVIKRIRRAVSEATEEVALSFPVDRLDEVAEDLRAAVDRGVLVLLIVTGVEGESPGEAVDLAGVASAARAWGQPMPSMLTVDDRTGVVAPAEMVARSNTGKQAIVITQQQLAPVVAGSFLGNFWPAAAEVFVADPAPLPATYTNFRQAVVEAELHRRAGEEVAAHIAGRVTPTGEAIELSGPVVEVCQGVLAPATNEFPVQHTLTLAVDGERVTVGGPGAFVEDIEADRVELTPLTDDADRDAAGDTGGDDGTHG</sequence>
<dbReference type="PANTHER" id="PTHR34293:SF1">
    <property type="entry name" value="HTH-TYPE TRANSCRIPTIONAL REGULATOR TRMBL2"/>
    <property type="match status" value="1"/>
</dbReference>
<dbReference type="SUPFAM" id="SSF46785">
    <property type="entry name" value="Winged helix' DNA-binding domain"/>
    <property type="match status" value="1"/>
</dbReference>
<keyword evidence="6" id="KW-1185">Reference proteome</keyword>
<dbReference type="RefSeq" id="WP_284033322.1">
    <property type="nucleotide sequence ID" value="NZ_CP126155.1"/>
</dbReference>
<organism evidence="5 6">
    <name type="scientific">Halobaculum lipolyticum</name>
    <dbReference type="NCBI Taxonomy" id="3032001"/>
    <lineage>
        <taxon>Archaea</taxon>
        <taxon>Methanobacteriati</taxon>
        <taxon>Methanobacteriota</taxon>
        <taxon>Stenosarchaea group</taxon>
        <taxon>Halobacteria</taxon>
        <taxon>Halobacteriales</taxon>
        <taxon>Haloferacaceae</taxon>
        <taxon>Halobaculum</taxon>
    </lineage>
</organism>
<dbReference type="Gene3D" id="1.10.10.10">
    <property type="entry name" value="Winged helix-like DNA-binding domain superfamily/Winged helix DNA-binding domain"/>
    <property type="match status" value="1"/>
</dbReference>
<dbReference type="Pfam" id="PF11495">
    <property type="entry name" value="Regulator_TrmB"/>
    <property type="match status" value="1"/>
</dbReference>
<protein>
    <submittedName>
        <fullName evidence="5">TrmB family transcriptional regulator</fullName>
    </submittedName>
</protein>
<proteinExistence type="inferred from homology"/>
<reference evidence="5 6" key="1">
    <citation type="journal article" date="2019" name="Int. J. Syst. Evol. Microbiol.">
        <title>The Global Catalogue of Microorganisms (GCM) 10K type strain sequencing project: providing services to taxonomists for standard genome sequencing and annotation.</title>
        <authorList>
            <consortium name="The Broad Institute Genomics Platform"/>
            <consortium name="The Broad Institute Genome Sequencing Center for Infectious Disease"/>
            <person name="Wu L."/>
            <person name="Ma J."/>
        </authorList>
    </citation>
    <scope>NUCLEOTIDE SEQUENCE [LARGE SCALE GENOMIC DNA]</scope>
    <source>
        <strain evidence="5 6">DT31</strain>
    </source>
</reference>
<dbReference type="InterPro" id="IPR051797">
    <property type="entry name" value="TrmB-like"/>
</dbReference>
<feature type="domain" description="Transcription regulator TrmB C-terminal" evidence="4">
    <location>
        <begin position="122"/>
        <end position="362"/>
    </location>
</feature>
<dbReference type="Pfam" id="PF01978">
    <property type="entry name" value="TrmB"/>
    <property type="match status" value="1"/>
</dbReference>
<dbReference type="CDD" id="cd09124">
    <property type="entry name" value="PLDc_like_TrmB_middle"/>
    <property type="match status" value="1"/>
</dbReference>
<dbReference type="InterPro" id="IPR036390">
    <property type="entry name" value="WH_DNA-bd_sf"/>
</dbReference>
<dbReference type="GeneID" id="81126939"/>
<dbReference type="InterPro" id="IPR021586">
    <property type="entry name" value="Tscrpt_reg_TrmB_C"/>
</dbReference>
<accession>A0ABD5WC55</accession>
<evidence type="ECO:0000259" key="4">
    <source>
        <dbReference type="Pfam" id="PF11495"/>
    </source>
</evidence>